<protein>
    <submittedName>
        <fullName evidence="1">Uncharacterized protein</fullName>
    </submittedName>
</protein>
<dbReference type="AlphaFoldDB" id="A0A6S6VK97"/>
<organism evidence="1 2">
    <name type="scientific">Pyrenophora teres f. teres</name>
    <dbReference type="NCBI Taxonomy" id="97479"/>
    <lineage>
        <taxon>Eukaryota</taxon>
        <taxon>Fungi</taxon>
        <taxon>Dikarya</taxon>
        <taxon>Ascomycota</taxon>
        <taxon>Pezizomycotina</taxon>
        <taxon>Dothideomycetes</taxon>
        <taxon>Pleosporomycetidae</taxon>
        <taxon>Pleosporales</taxon>
        <taxon>Pleosporineae</taxon>
        <taxon>Pleosporaceae</taxon>
        <taxon>Pyrenophora</taxon>
    </lineage>
</organism>
<name>A0A6S6VK97_9PLEO</name>
<dbReference type="EMBL" id="HG992978">
    <property type="protein sequence ID" value="CAE7013528.1"/>
    <property type="molecule type" value="Genomic_DNA"/>
</dbReference>
<sequence length="189" mass="20809">MQASSCRLIKYVGTVTLDKLDSQSRPVNPAIKKAEIKGSKWHQSHDDPNDKKPVISIRFKDENDRRITTGHVHQDAPAEDARVGEVVWKEFAQPVDAAARCPRLLAVSVQAMDSDDTAIGSAVNASPSNKKHGRRSGWCLQLPLAGHVQLQQLPLLTLSMQRILQEPAGMLVRVKERSACETCLCVALL</sequence>
<dbReference type="Proteomes" id="UP000472372">
    <property type="component" value="Chromosome 2"/>
</dbReference>
<accession>A0A6S6VK97</accession>
<gene>
    <name evidence="1" type="ORF">PTTW11_02521</name>
</gene>
<reference evidence="1" key="1">
    <citation type="submission" date="2021-02" db="EMBL/GenBank/DDBJ databases">
        <authorList>
            <person name="Syme A R."/>
            <person name="Syme A R."/>
            <person name="Moolhuijzen P."/>
        </authorList>
    </citation>
    <scope>NUCLEOTIDE SEQUENCE</scope>
    <source>
        <strain evidence="1">W1-1</strain>
    </source>
</reference>
<evidence type="ECO:0000313" key="2">
    <source>
        <dbReference type="Proteomes" id="UP000472372"/>
    </source>
</evidence>
<evidence type="ECO:0000313" key="1">
    <source>
        <dbReference type="EMBL" id="CAE7013528.1"/>
    </source>
</evidence>
<proteinExistence type="predicted"/>